<feature type="transmembrane region" description="Helical" evidence="6">
    <location>
        <begin position="12"/>
        <end position="29"/>
    </location>
</feature>
<dbReference type="Proteomes" id="UP000199545">
    <property type="component" value="Unassembled WGS sequence"/>
</dbReference>
<dbReference type="InterPro" id="IPR005598">
    <property type="entry name" value="ATP_synth_I"/>
</dbReference>
<dbReference type="AlphaFoldDB" id="A0A1I3K2J7"/>
<accession>A0A1I3K2J7</accession>
<dbReference type="PANTHER" id="PTHR40035">
    <property type="entry name" value="ATP SYNTHASE PROTEIN I"/>
    <property type="match status" value="1"/>
</dbReference>
<dbReference type="RefSeq" id="WP_093227340.1">
    <property type="nucleotide sequence ID" value="NZ_FORR01000001.1"/>
</dbReference>
<dbReference type="InterPro" id="IPR039072">
    <property type="entry name" value="ATP_synth_I_Bacilli"/>
</dbReference>
<evidence type="ECO:0000256" key="6">
    <source>
        <dbReference type="SAM" id="Phobius"/>
    </source>
</evidence>
<dbReference type="SUPFAM" id="SSF103473">
    <property type="entry name" value="MFS general substrate transporter"/>
    <property type="match status" value="1"/>
</dbReference>
<proteinExistence type="predicted"/>
<dbReference type="OrthoDB" id="2355635at2"/>
<evidence type="ECO:0000256" key="2">
    <source>
        <dbReference type="ARBA" id="ARBA00022475"/>
    </source>
</evidence>
<sequence>MNELHTIRRQVMLLAVGILITLLIMWFLTPPNFKPIVAGAVLGISVGLYNILHLARRLRISGEQAIATNGKRISGLGVINRYLMVTLAAIIIATNPQYFDPKGFAMGLPVCYILPLAVAIFQKKKQETKGVKDKDGNHSKA</sequence>
<keyword evidence="5 6" id="KW-0472">Membrane</keyword>
<dbReference type="Pfam" id="PF03899">
    <property type="entry name" value="ATP-synt_I"/>
    <property type="match status" value="1"/>
</dbReference>
<feature type="transmembrane region" description="Helical" evidence="6">
    <location>
        <begin position="104"/>
        <end position="121"/>
    </location>
</feature>
<name>A0A1I3K2J7_9BACL</name>
<keyword evidence="2" id="KW-1003">Cell membrane</keyword>
<keyword evidence="8" id="KW-1185">Reference proteome</keyword>
<evidence type="ECO:0000256" key="3">
    <source>
        <dbReference type="ARBA" id="ARBA00022692"/>
    </source>
</evidence>
<reference evidence="7 8" key="1">
    <citation type="submission" date="2016-10" db="EMBL/GenBank/DDBJ databases">
        <authorList>
            <person name="de Groot N.N."/>
        </authorList>
    </citation>
    <scope>NUCLEOTIDE SEQUENCE [LARGE SCALE GENOMIC DNA]</scope>
    <source>
        <strain evidence="7 8">DSM 44778</strain>
    </source>
</reference>
<dbReference type="InterPro" id="IPR036259">
    <property type="entry name" value="MFS_trans_sf"/>
</dbReference>
<dbReference type="STRING" id="46223.SAMN05421852_101304"/>
<organism evidence="7 8">
    <name type="scientific">Thermoflavimicrobium dichotomicum</name>
    <dbReference type="NCBI Taxonomy" id="46223"/>
    <lineage>
        <taxon>Bacteria</taxon>
        <taxon>Bacillati</taxon>
        <taxon>Bacillota</taxon>
        <taxon>Bacilli</taxon>
        <taxon>Bacillales</taxon>
        <taxon>Thermoactinomycetaceae</taxon>
        <taxon>Thermoflavimicrobium</taxon>
    </lineage>
</organism>
<gene>
    <name evidence="7" type="ORF">SAMN05421852_101304</name>
</gene>
<dbReference type="EMBL" id="FORR01000001">
    <property type="protein sequence ID" value="SFI66656.1"/>
    <property type="molecule type" value="Genomic_DNA"/>
</dbReference>
<feature type="transmembrane region" description="Helical" evidence="6">
    <location>
        <begin position="35"/>
        <end position="52"/>
    </location>
</feature>
<keyword evidence="3 6" id="KW-0812">Transmembrane</keyword>
<evidence type="ECO:0000256" key="4">
    <source>
        <dbReference type="ARBA" id="ARBA00022989"/>
    </source>
</evidence>
<evidence type="ECO:0000256" key="5">
    <source>
        <dbReference type="ARBA" id="ARBA00023136"/>
    </source>
</evidence>
<evidence type="ECO:0000313" key="8">
    <source>
        <dbReference type="Proteomes" id="UP000199545"/>
    </source>
</evidence>
<comment type="subcellular location">
    <subcellularLocation>
        <location evidence="1">Cell membrane</location>
        <topology evidence="1">Multi-pass membrane protein</topology>
    </subcellularLocation>
</comment>
<evidence type="ECO:0000313" key="7">
    <source>
        <dbReference type="EMBL" id="SFI66656.1"/>
    </source>
</evidence>
<keyword evidence="4 6" id="KW-1133">Transmembrane helix</keyword>
<evidence type="ECO:0000256" key="1">
    <source>
        <dbReference type="ARBA" id="ARBA00004651"/>
    </source>
</evidence>
<feature type="transmembrane region" description="Helical" evidence="6">
    <location>
        <begin position="73"/>
        <end position="92"/>
    </location>
</feature>
<protein>
    <submittedName>
        <fullName evidence="7">ATP synthase I chain</fullName>
    </submittedName>
</protein>
<dbReference type="PANTHER" id="PTHR40035:SF1">
    <property type="entry name" value="ATP SYNTHASE PROTEIN I"/>
    <property type="match status" value="1"/>
</dbReference>
<dbReference type="GO" id="GO:0005886">
    <property type="term" value="C:plasma membrane"/>
    <property type="evidence" value="ECO:0007669"/>
    <property type="project" value="UniProtKB-SubCell"/>
</dbReference>